<dbReference type="FunFam" id="3.40.50.300:FF:000016">
    <property type="entry name" value="Oligopeptide ABC transporter ATP-binding component"/>
    <property type="match status" value="1"/>
</dbReference>
<dbReference type="SUPFAM" id="SSF52540">
    <property type="entry name" value="P-loop containing nucleoside triphosphate hydrolases"/>
    <property type="match status" value="1"/>
</dbReference>
<dbReference type="InterPro" id="IPR027417">
    <property type="entry name" value="P-loop_NTPase"/>
</dbReference>
<dbReference type="InterPro" id="IPR050319">
    <property type="entry name" value="ABC_transp_ATP-bind"/>
</dbReference>
<dbReference type="Pfam" id="PF00005">
    <property type="entry name" value="ABC_tran"/>
    <property type="match status" value="1"/>
</dbReference>
<dbReference type="Proteomes" id="UP000467214">
    <property type="component" value="Unassembled WGS sequence"/>
</dbReference>
<evidence type="ECO:0000256" key="3">
    <source>
        <dbReference type="ARBA" id="ARBA00022475"/>
    </source>
</evidence>
<comment type="caution">
    <text evidence="7">The sequence shown here is derived from an EMBL/GenBank/DDBJ whole genome shotgun (WGS) entry which is preliminary data.</text>
</comment>
<keyword evidence="4" id="KW-0547">Nucleotide-binding</keyword>
<dbReference type="GO" id="GO:0015833">
    <property type="term" value="P:peptide transport"/>
    <property type="evidence" value="ECO:0007669"/>
    <property type="project" value="InterPro"/>
</dbReference>
<dbReference type="PROSITE" id="PS50893">
    <property type="entry name" value="ABC_TRANSPORTER_2"/>
    <property type="match status" value="1"/>
</dbReference>
<dbReference type="RefSeq" id="WP_160795558.1">
    <property type="nucleotide sequence ID" value="NZ_WSSB01000004.1"/>
</dbReference>
<dbReference type="InterPro" id="IPR013563">
    <property type="entry name" value="Oligopep_ABC_C"/>
</dbReference>
<dbReference type="PANTHER" id="PTHR43776:SF7">
    <property type="entry name" value="D,D-DIPEPTIDE TRANSPORT ATP-BINDING PROTEIN DDPF-RELATED"/>
    <property type="match status" value="1"/>
</dbReference>
<evidence type="ECO:0000256" key="1">
    <source>
        <dbReference type="ARBA" id="ARBA00005417"/>
    </source>
</evidence>
<organism evidence="7 8">
    <name type="scientific">Craterilacuibacter sinensis</name>
    <dbReference type="NCBI Taxonomy" id="2686017"/>
    <lineage>
        <taxon>Bacteria</taxon>
        <taxon>Pseudomonadati</taxon>
        <taxon>Pseudomonadota</taxon>
        <taxon>Betaproteobacteria</taxon>
        <taxon>Neisseriales</taxon>
        <taxon>Neisseriaceae</taxon>
        <taxon>Craterilacuibacter</taxon>
    </lineage>
</organism>
<keyword evidence="8" id="KW-1185">Reference proteome</keyword>
<dbReference type="NCBIfam" id="TIGR01727">
    <property type="entry name" value="oligo_HPY"/>
    <property type="match status" value="1"/>
</dbReference>
<evidence type="ECO:0000259" key="6">
    <source>
        <dbReference type="PROSITE" id="PS50893"/>
    </source>
</evidence>
<dbReference type="GO" id="GO:0055085">
    <property type="term" value="P:transmembrane transport"/>
    <property type="evidence" value="ECO:0007669"/>
    <property type="project" value="UniProtKB-ARBA"/>
</dbReference>
<feature type="domain" description="ABC transporter" evidence="6">
    <location>
        <begin position="8"/>
        <end position="259"/>
    </location>
</feature>
<dbReference type="Gene3D" id="3.40.50.300">
    <property type="entry name" value="P-loop containing nucleotide triphosphate hydrolases"/>
    <property type="match status" value="1"/>
</dbReference>
<dbReference type="AlphaFoldDB" id="A0A845BIA8"/>
<dbReference type="PANTHER" id="PTHR43776">
    <property type="entry name" value="TRANSPORT ATP-BINDING PROTEIN"/>
    <property type="match status" value="1"/>
</dbReference>
<evidence type="ECO:0000256" key="5">
    <source>
        <dbReference type="ARBA" id="ARBA00022840"/>
    </source>
</evidence>
<name>A0A845BIA8_9NEIS</name>
<sequence length="327" mass="36115">MAEALLSVRDLRVNFQITPAGAWPWTAKKDLKAVGGVSFDLYPGETLGVVGESGCGKSTLARAILNLIPASSGEIVWLGKTLTGGSTRDWHAVRRDIQMIFQDPLASLDPRMTVARIIGEPLKVHRPELSADEVMQRVRAMMKKVGLRDEMINRYPHEFSGGQCQRIGIARALILEPKLIICDEPVSALDVSIQAQIINLLKSLQQEMGLALIFIAHDLAVVKHISDRILVMYLGREMELAEKSMLYAKPSHPYTRALLSAIPVPDPALERKKEVRLLQGDIPSPINPPSGCVFRTRCPEAQTRCAQEVPVWRTLDNGTRCACHFAG</sequence>
<keyword evidence="5" id="KW-0067">ATP-binding</keyword>
<dbReference type="GO" id="GO:0016887">
    <property type="term" value="F:ATP hydrolysis activity"/>
    <property type="evidence" value="ECO:0007669"/>
    <property type="project" value="InterPro"/>
</dbReference>
<dbReference type="NCBIfam" id="NF011659">
    <property type="entry name" value="PRK15079.1"/>
    <property type="match status" value="1"/>
</dbReference>
<accession>A0A845BIA8</accession>
<comment type="similarity">
    <text evidence="1">Belongs to the ABC transporter superfamily.</text>
</comment>
<dbReference type="PROSITE" id="PS00211">
    <property type="entry name" value="ABC_TRANSPORTER_1"/>
    <property type="match status" value="1"/>
</dbReference>
<keyword evidence="2" id="KW-0813">Transport</keyword>
<proteinExistence type="inferred from homology"/>
<dbReference type="InterPro" id="IPR003439">
    <property type="entry name" value="ABC_transporter-like_ATP-bd"/>
</dbReference>
<evidence type="ECO:0000313" key="7">
    <source>
        <dbReference type="EMBL" id="MXR36487.1"/>
    </source>
</evidence>
<reference evidence="7 8" key="1">
    <citation type="submission" date="2019-12" db="EMBL/GenBank/DDBJ databases">
        <title>Neisseriaceae gen. nov. sp. Genome sequencing and assembly.</title>
        <authorList>
            <person name="Liu Z."/>
            <person name="Li A."/>
        </authorList>
    </citation>
    <scope>NUCLEOTIDE SEQUENCE [LARGE SCALE GENOMIC DNA]</scope>
    <source>
        <strain evidence="7 8">B2N2-7</strain>
    </source>
</reference>
<keyword evidence="3" id="KW-0472">Membrane</keyword>
<evidence type="ECO:0000256" key="2">
    <source>
        <dbReference type="ARBA" id="ARBA00022448"/>
    </source>
</evidence>
<protein>
    <submittedName>
        <fullName evidence="7">Murein tripeptide/oligopeptide ABC transporter ATP binding protein OppF</fullName>
    </submittedName>
</protein>
<dbReference type="InterPro" id="IPR003593">
    <property type="entry name" value="AAA+_ATPase"/>
</dbReference>
<dbReference type="InterPro" id="IPR017871">
    <property type="entry name" value="ABC_transporter-like_CS"/>
</dbReference>
<evidence type="ECO:0000313" key="8">
    <source>
        <dbReference type="Proteomes" id="UP000467214"/>
    </source>
</evidence>
<dbReference type="SMART" id="SM00382">
    <property type="entry name" value="AAA"/>
    <property type="match status" value="1"/>
</dbReference>
<gene>
    <name evidence="7" type="primary">oppF</name>
    <name evidence="7" type="ORF">GQF02_05800</name>
</gene>
<dbReference type="CDD" id="cd03257">
    <property type="entry name" value="ABC_NikE_OppD_transporters"/>
    <property type="match status" value="1"/>
</dbReference>
<dbReference type="GO" id="GO:0005524">
    <property type="term" value="F:ATP binding"/>
    <property type="evidence" value="ECO:0007669"/>
    <property type="project" value="UniProtKB-KW"/>
</dbReference>
<keyword evidence="3" id="KW-1003">Cell membrane</keyword>
<dbReference type="EMBL" id="WSSB01000004">
    <property type="protein sequence ID" value="MXR36487.1"/>
    <property type="molecule type" value="Genomic_DNA"/>
</dbReference>
<evidence type="ECO:0000256" key="4">
    <source>
        <dbReference type="ARBA" id="ARBA00022741"/>
    </source>
</evidence>
<dbReference type="Pfam" id="PF08352">
    <property type="entry name" value="oligo_HPY"/>
    <property type="match status" value="1"/>
</dbReference>